<dbReference type="OMA" id="RIDWLEC"/>
<dbReference type="InParanoid" id="S7XVQ0"/>
<proteinExistence type="predicted"/>
<dbReference type="OrthoDB" id="1931567at2759"/>
<dbReference type="STRING" id="1358809.S7XVQ0"/>
<protein>
    <submittedName>
        <fullName evidence="3">PRP8, U5 snRNP spliceosome subunit</fullName>
    </submittedName>
</protein>
<dbReference type="GO" id="GO:0030623">
    <property type="term" value="F:U5 snRNA binding"/>
    <property type="evidence" value="ECO:0007669"/>
    <property type="project" value="TreeGrafter"/>
</dbReference>
<dbReference type="InterPro" id="IPR027652">
    <property type="entry name" value="PRP8"/>
</dbReference>
<dbReference type="HOGENOM" id="CLU_629415_0_0_1"/>
<organism evidence="3 4">
    <name type="scientific">Spraguea lophii (strain 42_110)</name>
    <name type="common">Microsporidian parasite</name>
    <dbReference type="NCBI Taxonomy" id="1358809"/>
    <lineage>
        <taxon>Eukaryota</taxon>
        <taxon>Fungi</taxon>
        <taxon>Fungi incertae sedis</taxon>
        <taxon>Microsporidia</taxon>
        <taxon>Spragueidae</taxon>
        <taxon>Spraguea</taxon>
    </lineage>
</organism>
<evidence type="ECO:0000256" key="1">
    <source>
        <dbReference type="SAM" id="MobiDB-lite"/>
    </source>
</evidence>
<dbReference type="AlphaFoldDB" id="S7XVQ0"/>
<dbReference type="GO" id="GO:0030619">
    <property type="term" value="F:U1 snRNA binding"/>
    <property type="evidence" value="ECO:0007669"/>
    <property type="project" value="TreeGrafter"/>
</dbReference>
<dbReference type="GO" id="GO:0005682">
    <property type="term" value="C:U5 snRNP"/>
    <property type="evidence" value="ECO:0007669"/>
    <property type="project" value="TreeGrafter"/>
</dbReference>
<dbReference type="GO" id="GO:0071013">
    <property type="term" value="C:catalytic step 2 spliceosome"/>
    <property type="evidence" value="ECO:0007669"/>
    <property type="project" value="TreeGrafter"/>
</dbReference>
<evidence type="ECO:0000313" key="4">
    <source>
        <dbReference type="Proteomes" id="UP000014978"/>
    </source>
</evidence>
<dbReference type="Pfam" id="PF08083">
    <property type="entry name" value="PROCN"/>
    <property type="match status" value="2"/>
</dbReference>
<dbReference type="InterPro" id="IPR012592">
    <property type="entry name" value="PROCN"/>
</dbReference>
<feature type="domain" description="PROCN" evidence="2">
    <location>
        <begin position="209"/>
        <end position="254"/>
    </location>
</feature>
<dbReference type="GO" id="GO:0097157">
    <property type="term" value="F:pre-mRNA intronic binding"/>
    <property type="evidence" value="ECO:0007669"/>
    <property type="project" value="TreeGrafter"/>
</dbReference>
<dbReference type="VEuPathDB" id="MicrosporidiaDB:SLOPH_2701"/>
<evidence type="ECO:0000259" key="2">
    <source>
        <dbReference type="Pfam" id="PF08083"/>
    </source>
</evidence>
<accession>S7XVQ0</accession>
<name>S7XVQ0_SPRLO</name>
<feature type="region of interest" description="Disordered" evidence="1">
    <location>
        <begin position="27"/>
        <end position="49"/>
    </location>
</feature>
<sequence length="436" mass="51299">NIFKYPVDTYEYKKLLKYNISNYRNKRNNKEYDNRKYNNNTVTDTTTHTHTNNTSMIKKLSKSKYFQSTRIDWLECSLSTLSTSHTLLSNLIKYKAGGTYIYLDYNFNIINNRVLTTKERKKSRLGISIKLLLEELKILKYITDIILIKRIGYNNNDIDCNNSNSNINVNINMDNDNNNIDDGIINSITTTNNATNNIININKYTDIDYITAMNINNLLSNIGIYTGIYRYKYKTMRQIKKCKLYKQLFQQYNDNNSGYDDNNINTTTTNITDTTTNTNANTNNMLLSPMFYYINYKIYLSYFLSSSSMLYNYLSSLIERIYNKRDRKILKITKQRLLTAKEIELKNNMIEEIEGIVDRKNIKGIVDLYGEMWRMFKCGYNINNNCNNDNSGMNMGSMDDNNNDGNNNITTTNNISINNNIYYILYKYIKHKIYLY</sequence>
<dbReference type="GO" id="GO:0000244">
    <property type="term" value="P:spliceosomal tri-snRNP complex assembly"/>
    <property type="evidence" value="ECO:0007669"/>
    <property type="project" value="TreeGrafter"/>
</dbReference>
<feature type="non-terminal residue" evidence="3">
    <location>
        <position position="1"/>
    </location>
</feature>
<feature type="non-terminal residue" evidence="3">
    <location>
        <position position="436"/>
    </location>
</feature>
<dbReference type="Proteomes" id="UP000014978">
    <property type="component" value="Unassembled WGS sequence"/>
</dbReference>
<comment type="caution">
    <text evidence="3">The sequence shown here is derived from an EMBL/GenBank/DDBJ whole genome shotgun (WGS) entry which is preliminary data.</text>
</comment>
<dbReference type="PANTHER" id="PTHR11140:SF0">
    <property type="entry name" value="PRE-MRNA-PROCESSING-SPLICING FACTOR 8"/>
    <property type="match status" value="1"/>
</dbReference>
<feature type="domain" description="PROCN" evidence="2">
    <location>
        <begin position="11"/>
        <end position="153"/>
    </location>
</feature>
<dbReference type="PANTHER" id="PTHR11140">
    <property type="entry name" value="PRE-MRNA SPLICING FACTOR PRP8"/>
    <property type="match status" value="1"/>
</dbReference>
<gene>
    <name evidence="3" type="ORF">SLOPH_2701</name>
</gene>
<dbReference type="GO" id="GO:0017070">
    <property type="term" value="F:U6 snRNA binding"/>
    <property type="evidence" value="ECO:0007669"/>
    <property type="project" value="TreeGrafter"/>
</dbReference>
<dbReference type="EMBL" id="ATCN01000057">
    <property type="protein sequence ID" value="EPR79973.1"/>
    <property type="molecule type" value="Genomic_DNA"/>
</dbReference>
<dbReference type="GO" id="GO:0030620">
    <property type="term" value="F:U2 snRNA binding"/>
    <property type="evidence" value="ECO:0007669"/>
    <property type="project" value="TreeGrafter"/>
</dbReference>
<evidence type="ECO:0000313" key="3">
    <source>
        <dbReference type="EMBL" id="EPR79973.1"/>
    </source>
</evidence>
<reference evidence="4" key="1">
    <citation type="journal article" date="2013" name="PLoS Genet.">
        <title>The genome of Spraguea lophii and the basis of host-microsporidian interactions.</title>
        <authorList>
            <person name="Campbell S.E."/>
            <person name="Williams T.A."/>
            <person name="Yousuf A."/>
            <person name="Soanes D.M."/>
            <person name="Paszkiewicz K.H."/>
            <person name="Williams B.A.P."/>
        </authorList>
    </citation>
    <scope>NUCLEOTIDE SEQUENCE [LARGE SCALE GENOMIC DNA]</scope>
    <source>
        <strain evidence="4">42_110</strain>
    </source>
</reference>
<keyword evidence="4" id="KW-1185">Reference proteome</keyword>
<feature type="compositionally biased region" description="Low complexity" evidence="1">
    <location>
        <begin position="38"/>
        <end position="49"/>
    </location>
</feature>